<proteinExistence type="inferred from homology"/>
<dbReference type="GO" id="GO:0019239">
    <property type="term" value="F:deaminase activity"/>
    <property type="evidence" value="ECO:0007669"/>
    <property type="project" value="TreeGrafter"/>
</dbReference>
<sequence>MSGAAQDQPPQHSAEPAMSNPRISLVNPPTMAAPINNSYSNGMKVAAGNLLFVAGQVALDREGRMVGVGDPAAQMEQVLKNIQAVCEASGAALQDVVKLTVYVTDMRLLAAMGPVRKRFFGEHRPASLALQVAGLFAPEMVVEVEAVVAVP</sequence>
<gene>
    <name evidence="3" type="ORF">DES47_11667</name>
</gene>
<dbReference type="InterPro" id="IPR006175">
    <property type="entry name" value="YjgF/YER057c/UK114"/>
</dbReference>
<dbReference type="OrthoDB" id="9803101at2"/>
<dbReference type="AlphaFoldDB" id="A0A4R6QE23"/>
<dbReference type="CDD" id="cd00448">
    <property type="entry name" value="YjgF_YER057c_UK114_family"/>
    <property type="match status" value="1"/>
</dbReference>
<organism evidence="3 4">
    <name type="scientific">Roseateles toxinivorans</name>
    <dbReference type="NCBI Taxonomy" id="270368"/>
    <lineage>
        <taxon>Bacteria</taxon>
        <taxon>Pseudomonadati</taxon>
        <taxon>Pseudomonadota</taxon>
        <taxon>Betaproteobacteria</taxon>
        <taxon>Burkholderiales</taxon>
        <taxon>Sphaerotilaceae</taxon>
        <taxon>Roseateles</taxon>
    </lineage>
</organism>
<dbReference type="Pfam" id="PF01042">
    <property type="entry name" value="Ribonuc_L-PSP"/>
    <property type="match status" value="1"/>
</dbReference>
<reference evidence="3 4" key="1">
    <citation type="submission" date="2019-03" db="EMBL/GenBank/DDBJ databases">
        <title>Genomic Encyclopedia of Type Strains, Phase IV (KMG-IV): sequencing the most valuable type-strain genomes for metagenomic binning, comparative biology and taxonomic classification.</title>
        <authorList>
            <person name="Goeker M."/>
        </authorList>
    </citation>
    <scope>NUCLEOTIDE SEQUENCE [LARGE SCALE GENOMIC DNA]</scope>
    <source>
        <strain evidence="3 4">DSM 16998</strain>
    </source>
</reference>
<evidence type="ECO:0000313" key="4">
    <source>
        <dbReference type="Proteomes" id="UP000295361"/>
    </source>
</evidence>
<comment type="similarity">
    <text evidence="1">Belongs to the RutC family.</text>
</comment>
<name>A0A4R6QE23_9BURK</name>
<dbReference type="InParanoid" id="A0A4R6QE23"/>
<dbReference type="EMBL" id="SNXS01000016">
    <property type="protein sequence ID" value="TDP60467.1"/>
    <property type="molecule type" value="Genomic_DNA"/>
</dbReference>
<dbReference type="InterPro" id="IPR035959">
    <property type="entry name" value="RutC-like_sf"/>
</dbReference>
<feature type="region of interest" description="Disordered" evidence="2">
    <location>
        <begin position="1"/>
        <end position="25"/>
    </location>
</feature>
<keyword evidence="4" id="KW-1185">Reference proteome</keyword>
<dbReference type="SUPFAM" id="SSF55298">
    <property type="entry name" value="YjgF-like"/>
    <property type="match status" value="1"/>
</dbReference>
<protein>
    <submittedName>
        <fullName evidence="3">Reactive intermediate/imine deaminase</fullName>
    </submittedName>
</protein>
<dbReference type="PANTHER" id="PTHR11803:SF58">
    <property type="entry name" value="PROTEIN HMF1-RELATED"/>
    <property type="match status" value="1"/>
</dbReference>
<accession>A0A4R6QE23</accession>
<comment type="caution">
    <text evidence="3">The sequence shown here is derived from an EMBL/GenBank/DDBJ whole genome shotgun (WGS) entry which is preliminary data.</text>
</comment>
<evidence type="ECO:0000256" key="1">
    <source>
        <dbReference type="ARBA" id="ARBA00010552"/>
    </source>
</evidence>
<dbReference type="GO" id="GO:0005829">
    <property type="term" value="C:cytosol"/>
    <property type="evidence" value="ECO:0007669"/>
    <property type="project" value="TreeGrafter"/>
</dbReference>
<dbReference type="PANTHER" id="PTHR11803">
    <property type="entry name" value="2-IMINOBUTANOATE/2-IMINOPROPANOATE DEAMINASE RIDA"/>
    <property type="match status" value="1"/>
</dbReference>
<evidence type="ECO:0000256" key="2">
    <source>
        <dbReference type="SAM" id="MobiDB-lite"/>
    </source>
</evidence>
<dbReference type="Gene3D" id="3.30.1330.40">
    <property type="entry name" value="RutC-like"/>
    <property type="match status" value="1"/>
</dbReference>
<dbReference type="Proteomes" id="UP000295361">
    <property type="component" value="Unassembled WGS sequence"/>
</dbReference>
<evidence type="ECO:0000313" key="3">
    <source>
        <dbReference type="EMBL" id="TDP60467.1"/>
    </source>
</evidence>